<organism evidence="1 2">
    <name type="scientific">Botrytis galanthina</name>
    <dbReference type="NCBI Taxonomy" id="278940"/>
    <lineage>
        <taxon>Eukaryota</taxon>
        <taxon>Fungi</taxon>
        <taxon>Dikarya</taxon>
        <taxon>Ascomycota</taxon>
        <taxon>Pezizomycotina</taxon>
        <taxon>Leotiomycetes</taxon>
        <taxon>Helotiales</taxon>
        <taxon>Sclerotiniaceae</taxon>
        <taxon>Botrytis</taxon>
    </lineage>
</organism>
<protein>
    <submittedName>
        <fullName evidence="1">Uncharacterized protein</fullName>
    </submittedName>
</protein>
<name>A0A4S8QXY9_9HELO</name>
<dbReference type="AlphaFoldDB" id="A0A4S8QXY9"/>
<evidence type="ECO:0000313" key="1">
    <source>
        <dbReference type="EMBL" id="THV50277.1"/>
    </source>
</evidence>
<evidence type="ECO:0000313" key="2">
    <source>
        <dbReference type="Proteomes" id="UP000308671"/>
    </source>
</evidence>
<keyword evidence="2" id="KW-1185">Reference proteome</keyword>
<reference evidence="1 2" key="1">
    <citation type="submission" date="2017-12" db="EMBL/GenBank/DDBJ databases">
        <title>Comparative genomics of Botrytis spp.</title>
        <authorList>
            <person name="Valero-Jimenez C.A."/>
            <person name="Tapia P."/>
            <person name="Veloso J."/>
            <person name="Silva-Moreno E."/>
            <person name="Staats M."/>
            <person name="Valdes J.H."/>
            <person name="Van Kan J.A.L."/>
        </authorList>
    </citation>
    <scope>NUCLEOTIDE SEQUENCE [LARGE SCALE GENOMIC DNA]</scope>
    <source>
        <strain evidence="1 2">MUCL435</strain>
    </source>
</reference>
<accession>A0A4S8QXY9</accession>
<comment type="caution">
    <text evidence="1">The sequence shown here is derived from an EMBL/GenBank/DDBJ whole genome shotgun (WGS) entry which is preliminary data.</text>
</comment>
<sequence>MIQILNGKPGIDRLKGLMKGRGTSKSGRNISSYSEYLGETSFVWRYRGCGLHVIVGLTRYVLLRDVLLTFEQLKPQAIQTSTSLWASNWQAPEARITWEKTLTSAYVL</sequence>
<dbReference type="Proteomes" id="UP000308671">
    <property type="component" value="Unassembled WGS sequence"/>
</dbReference>
<proteinExistence type="predicted"/>
<dbReference type="EMBL" id="PQXL01000157">
    <property type="protein sequence ID" value="THV50277.1"/>
    <property type="molecule type" value="Genomic_DNA"/>
</dbReference>
<gene>
    <name evidence="1" type="ORF">BGAL_0157g00130</name>
</gene>